<dbReference type="Pfam" id="PF04204">
    <property type="entry name" value="HTS"/>
    <property type="match status" value="1"/>
</dbReference>
<comment type="caution">
    <text evidence="5">The sequence shown here is derived from an EMBL/GenBank/DDBJ whole genome shotgun (WGS) entry which is preliminary data.</text>
</comment>
<keyword evidence="6" id="KW-1185">Reference proteome</keyword>
<sequence length="295" mass="32700">MNASPTTPAPAEAPAPARRRLAVINLMPQAEIYLDYMAQVLPPGTDVRWIRVRNHPYRSSNQEILAATHHYYDETTLEDCDALLLTGAAMDLNPDFTAATYWDEIVETLRDADGRVGSIAGVCWGAQVVGKVFFGIEKQHFPAKISGVIEMTNIAPEHPLTRGLDDRYWLPQSRYAQMEPVAFEKAVADGLLVPLDWSEESGHTTVVSADGAYLMLQGHQDYPTERLAEEYHNALKKGQSPPVPLNYDPERPVNRWRANNRAFFAAWLELAAERKRANGLPAAPDAAPSAVPSQL</sequence>
<reference evidence="5" key="1">
    <citation type="journal article" date="2014" name="Int. J. Syst. Evol. Microbiol.">
        <title>Complete genome sequence of Corynebacterium casei LMG S-19264T (=DSM 44701T), isolated from a smear-ripened cheese.</title>
        <authorList>
            <consortium name="US DOE Joint Genome Institute (JGI-PGF)"/>
            <person name="Walter F."/>
            <person name="Albersmeier A."/>
            <person name="Kalinowski J."/>
            <person name="Ruckert C."/>
        </authorList>
    </citation>
    <scope>NUCLEOTIDE SEQUENCE</scope>
    <source>
        <strain evidence="5">JCM 4335</strain>
    </source>
</reference>
<dbReference type="PANTHER" id="PTHR20919">
    <property type="entry name" value="HOMOSERINE O-SUCCINYLTRANSFERASE"/>
    <property type="match status" value="1"/>
</dbReference>
<reference evidence="5" key="2">
    <citation type="submission" date="2020-09" db="EMBL/GenBank/DDBJ databases">
        <authorList>
            <person name="Sun Q."/>
            <person name="Ohkuma M."/>
        </authorList>
    </citation>
    <scope>NUCLEOTIDE SEQUENCE</scope>
    <source>
        <strain evidence="5">JCM 4335</strain>
    </source>
</reference>
<evidence type="ECO:0000256" key="2">
    <source>
        <dbReference type="ARBA" id="ARBA00022679"/>
    </source>
</evidence>
<evidence type="ECO:0000256" key="3">
    <source>
        <dbReference type="ARBA" id="ARBA00023315"/>
    </source>
</evidence>
<dbReference type="Proteomes" id="UP000654123">
    <property type="component" value="Unassembled WGS sequence"/>
</dbReference>
<dbReference type="GO" id="GO:0008899">
    <property type="term" value="F:homoserine O-succinyltransferase activity"/>
    <property type="evidence" value="ECO:0007669"/>
    <property type="project" value="TreeGrafter"/>
</dbReference>
<dbReference type="EMBL" id="BMSV01000003">
    <property type="protein sequence ID" value="GGP99470.1"/>
    <property type="molecule type" value="Genomic_DNA"/>
</dbReference>
<feature type="active site" description="Acyl-thioester intermediate" evidence="4">
    <location>
        <position position="123"/>
    </location>
</feature>
<dbReference type="InterPro" id="IPR033752">
    <property type="entry name" value="MetA_family"/>
</dbReference>
<evidence type="ECO:0000313" key="5">
    <source>
        <dbReference type="EMBL" id="GGP99470.1"/>
    </source>
</evidence>
<dbReference type="AlphaFoldDB" id="A0A918EKI6"/>
<dbReference type="InterPro" id="IPR029062">
    <property type="entry name" value="Class_I_gatase-like"/>
</dbReference>
<dbReference type="PIRSF" id="PIRSF000450">
    <property type="entry name" value="H_ser_succinyltr"/>
    <property type="match status" value="1"/>
</dbReference>
<name>A0A918EKI6_9ACTN</name>
<protein>
    <submittedName>
        <fullName evidence="5">Homoserine O-succinyltransferase</fullName>
    </submittedName>
</protein>
<evidence type="ECO:0000256" key="1">
    <source>
        <dbReference type="ARBA" id="ARBA00022605"/>
    </source>
</evidence>
<organism evidence="5 6">
    <name type="scientific">Streptomyces roseolilacinus</name>
    <dbReference type="NCBI Taxonomy" id="66904"/>
    <lineage>
        <taxon>Bacteria</taxon>
        <taxon>Bacillati</taxon>
        <taxon>Actinomycetota</taxon>
        <taxon>Actinomycetes</taxon>
        <taxon>Kitasatosporales</taxon>
        <taxon>Streptomycetaceae</taxon>
        <taxon>Streptomyces</taxon>
    </lineage>
</organism>
<dbReference type="PANTHER" id="PTHR20919:SF0">
    <property type="entry name" value="HOMOSERINE O-SUCCINYLTRANSFERASE"/>
    <property type="match status" value="1"/>
</dbReference>
<keyword evidence="3" id="KW-0012">Acyltransferase</keyword>
<dbReference type="RefSeq" id="WP_229840182.1">
    <property type="nucleotide sequence ID" value="NZ_BMSV01000003.1"/>
</dbReference>
<proteinExistence type="predicted"/>
<evidence type="ECO:0000313" key="6">
    <source>
        <dbReference type="Proteomes" id="UP000654123"/>
    </source>
</evidence>
<evidence type="ECO:0000256" key="4">
    <source>
        <dbReference type="PIRSR" id="PIRSR000450-1"/>
    </source>
</evidence>
<gene>
    <name evidence="5" type="primary">metA</name>
    <name evidence="5" type="ORF">GCM10010249_17060</name>
</gene>
<dbReference type="Gene3D" id="3.40.50.880">
    <property type="match status" value="1"/>
</dbReference>
<dbReference type="GO" id="GO:0008652">
    <property type="term" value="P:amino acid biosynthetic process"/>
    <property type="evidence" value="ECO:0007669"/>
    <property type="project" value="UniProtKB-KW"/>
</dbReference>
<keyword evidence="2" id="KW-0808">Transferase</keyword>
<dbReference type="SUPFAM" id="SSF52317">
    <property type="entry name" value="Class I glutamine amidotransferase-like"/>
    <property type="match status" value="1"/>
</dbReference>
<accession>A0A918EKI6</accession>
<keyword evidence="1" id="KW-0028">Amino-acid biosynthesis</keyword>